<dbReference type="Pfam" id="PF16925">
    <property type="entry name" value="TetR_C_13"/>
    <property type="match status" value="1"/>
</dbReference>
<evidence type="ECO:0000256" key="1">
    <source>
        <dbReference type="ARBA" id="ARBA00023015"/>
    </source>
</evidence>
<evidence type="ECO:0000259" key="6">
    <source>
        <dbReference type="PROSITE" id="PS50977"/>
    </source>
</evidence>
<keyword evidence="8" id="KW-1185">Reference proteome</keyword>
<dbReference type="RefSeq" id="WP_023432433.1">
    <property type="nucleotide sequence ID" value="NZ_AWXZ01000030.1"/>
</dbReference>
<feature type="compositionally biased region" description="Basic and acidic residues" evidence="5">
    <location>
        <begin position="205"/>
        <end position="218"/>
    </location>
</feature>
<dbReference type="InterPro" id="IPR009057">
    <property type="entry name" value="Homeodomain-like_sf"/>
</dbReference>
<dbReference type="InterPro" id="IPR036271">
    <property type="entry name" value="Tet_transcr_reg_TetR-rel_C_sf"/>
</dbReference>
<dbReference type="PROSITE" id="PS50977">
    <property type="entry name" value="HTH_TETR_2"/>
    <property type="match status" value="1"/>
</dbReference>
<dbReference type="PROSITE" id="PS01081">
    <property type="entry name" value="HTH_TETR_1"/>
    <property type="match status" value="1"/>
</dbReference>
<dbReference type="GO" id="GO:0003677">
    <property type="term" value="F:DNA binding"/>
    <property type="evidence" value="ECO:0007669"/>
    <property type="project" value="UniProtKB-UniRule"/>
</dbReference>
<dbReference type="EMBL" id="AWXZ01000030">
    <property type="protein sequence ID" value="ESR24624.1"/>
    <property type="molecule type" value="Genomic_DNA"/>
</dbReference>
<feature type="region of interest" description="Disordered" evidence="5">
    <location>
        <begin position="192"/>
        <end position="218"/>
    </location>
</feature>
<dbReference type="InterPro" id="IPR001647">
    <property type="entry name" value="HTH_TetR"/>
</dbReference>
<dbReference type="Gene3D" id="1.10.10.60">
    <property type="entry name" value="Homeodomain-like"/>
    <property type="match status" value="1"/>
</dbReference>
<dbReference type="PANTHER" id="PTHR47506:SF1">
    <property type="entry name" value="HTH-TYPE TRANSCRIPTIONAL REGULATOR YJDC"/>
    <property type="match status" value="1"/>
</dbReference>
<keyword evidence="2 4" id="KW-0238">DNA-binding</keyword>
<dbReference type="AlphaFoldDB" id="V4RGX5"/>
<evidence type="ECO:0000256" key="4">
    <source>
        <dbReference type="PROSITE-ProRule" id="PRU00335"/>
    </source>
</evidence>
<reference evidence="7 8" key="1">
    <citation type="journal article" date="2014" name="Genome Announc.">
        <title>Draft Genome Sequence of Lutibaculum baratangense Strain AMV1T, Isolated from a Mud Volcano in Andamans, India.</title>
        <authorList>
            <person name="Singh A."/>
            <person name="Sreenivas A."/>
            <person name="Sathyanarayana Reddy G."/>
            <person name="Pinnaka A.K."/>
            <person name="Shivaji S."/>
        </authorList>
    </citation>
    <scope>NUCLEOTIDE SEQUENCE [LARGE SCALE GENOMIC DNA]</scope>
    <source>
        <strain evidence="7 8">AMV1</strain>
    </source>
</reference>
<dbReference type="PANTHER" id="PTHR47506">
    <property type="entry name" value="TRANSCRIPTIONAL REGULATORY PROTEIN"/>
    <property type="match status" value="1"/>
</dbReference>
<dbReference type="SUPFAM" id="SSF48498">
    <property type="entry name" value="Tetracyclin repressor-like, C-terminal domain"/>
    <property type="match status" value="1"/>
</dbReference>
<keyword evidence="1" id="KW-0805">Transcription regulation</keyword>
<comment type="caution">
    <text evidence="7">The sequence shown here is derived from an EMBL/GenBank/DDBJ whole genome shotgun (WGS) entry which is preliminary data.</text>
</comment>
<dbReference type="InterPro" id="IPR011075">
    <property type="entry name" value="TetR_C"/>
</dbReference>
<evidence type="ECO:0000313" key="7">
    <source>
        <dbReference type="EMBL" id="ESR24624.1"/>
    </source>
</evidence>
<sequence>MARPRQFDESAALETIVRQFWARGYGATSVRDLEAATGIGMTSLYNAFGGKREVFRSALEHYSERRTRECLREIERLPSPAERIRLFVTHVTEAALGDPDRMGCLVINTAIELGPHDPEIAAIVAGYLAEVETFFRRNFEAAQRAGEADQSVSAADAARAFSALMFGLRVLARTRPHRATMEGAARPLLGLLQSAEATPSSPAGRGDEIRVQKEEQNE</sequence>
<dbReference type="Proteomes" id="UP000017819">
    <property type="component" value="Unassembled WGS sequence"/>
</dbReference>
<dbReference type="Pfam" id="PF00440">
    <property type="entry name" value="TetR_N"/>
    <property type="match status" value="1"/>
</dbReference>
<dbReference type="STRING" id="631454.N177_2304"/>
<dbReference type="SUPFAM" id="SSF46689">
    <property type="entry name" value="Homeodomain-like"/>
    <property type="match status" value="1"/>
</dbReference>
<evidence type="ECO:0000256" key="5">
    <source>
        <dbReference type="SAM" id="MobiDB-lite"/>
    </source>
</evidence>
<evidence type="ECO:0000313" key="8">
    <source>
        <dbReference type="Proteomes" id="UP000017819"/>
    </source>
</evidence>
<dbReference type="OrthoDB" id="9795242at2"/>
<keyword evidence="3" id="KW-0804">Transcription</keyword>
<proteinExistence type="predicted"/>
<dbReference type="InterPro" id="IPR023772">
    <property type="entry name" value="DNA-bd_HTH_TetR-type_CS"/>
</dbReference>
<evidence type="ECO:0000256" key="3">
    <source>
        <dbReference type="ARBA" id="ARBA00023163"/>
    </source>
</evidence>
<evidence type="ECO:0000256" key="2">
    <source>
        <dbReference type="ARBA" id="ARBA00023125"/>
    </source>
</evidence>
<dbReference type="eggNOG" id="COG1309">
    <property type="taxonomic scope" value="Bacteria"/>
</dbReference>
<dbReference type="Gene3D" id="1.10.357.10">
    <property type="entry name" value="Tetracycline Repressor, domain 2"/>
    <property type="match status" value="1"/>
</dbReference>
<gene>
    <name evidence="7" type="ORF">N177_2304</name>
</gene>
<feature type="DNA-binding region" description="H-T-H motif" evidence="4">
    <location>
        <begin position="29"/>
        <end position="48"/>
    </location>
</feature>
<feature type="domain" description="HTH tetR-type" evidence="6">
    <location>
        <begin position="6"/>
        <end position="66"/>
    </location>
</feature>
<accession>V4RGX5</accession>
<protein>
    <submittedName>
        <fullName evidence="7">Transcriptional regulator, TetR family</fullName>
    </submittedName>
</protein>
<name>V4RGX5_9HYPH</name>
<organism evidence="7 8">
    <name type="scientific">Lutibaculum baratangense AMV1</name>
    <dbReference type="NCBI Taxonomy" id="631454"/>
    <lineage>
        <taxon>Bacteria</taxon>
        <taxon>Pseudomonadati</taxon>
        <taxon>Pseudomonadota</taxon>
        <taxon>Alphaproteobacteria</taxon>
        <taxon>Hyphomicrobiales</taxon>
        <taxon>Tepidamorphaceae</taxon>
        <taxon>Lutibaculum</taxon>
    </lineage>
</organism>